<feature type="transmembrane region" description="Helical" evidence="1">
    <location>
        <begin position="68"/>
        <end position="86"/>
    </location>
</feature>
<keyword evidence="1" id="KW-0812">Transmembrane</keyword>
<comment type="caution">
    <text evidence="2">The sequence shown here is derived from an EMBL/GenBank/DDBJ whole genome shotgun (WGS) entry which is preliminary data.</text>
</comment>
<evidence type="ECO:0008006" key="4">
    <source>
        <dbReference type="Google" id="ProtNLM"/>
    </source>
</evidence>
<reference evidence="2 3" key="1">
    <citation type="submission" date="2020-08" db="EMBL/GenBank/DDBJ databases">
        <title>Cohnella phylogeny.</title>
        <authorList>
            <person name="Dunlap C."/>
        </authorList>
    </citation>
    <scope>NUCLEOTIDE SEQUENCE [LARGE SCALE GENOMIC DNA]</scope>
    <source>
        <strain evidence="2 3">DSM 103658</strain>
    </source>
</reference>
<dbReference type="Proteomes" id="UP000574133">
    <property type="component" value="Unassembled WGS sequence"/>
</dbReference>
<keyword evidence="3" id="KW-1185">Reference proteome</keyword>
<proteinExistence type="predicted"/>
<evidence type="ECO:0000313" key="3">
    <source>
        <dbReference type="Proteomes" id="UP000574133"/>
    </source>
</evidence>
<gene>
    <name evidence="2" type="ORF">H4Q31_14750</name>
</gene>
<evidence type="ECO:0000313" key="2">
    <source>
        <dbReference type="EMBL" id="MBB6678548.1"/>
    </source>
</evidence>
<dbReference type="RefSeq" id="WP_185179818.1">
    <property type="nucleotide sequence ID" value="NZ_CBCSEP010000006.1"/>
</dbReference>
<name>A0A841TH15_9BACL</name>
<dbReference type="EMBL" id="JACJVN010000057">
    <property type="protein sequence ID" value="MBB6678548.1"/>
    <property type="molecule type" value="Genomic_DNA"/>
</dbReference>
<evidence type="ECO:0000256" key="1">
    <source>
        <dbReference type="SAM" id="Phobius"/>
    </source>
</evidence>
<keyword evidence="1" id="KW-0472">Membrane</keyword>
<keyword evidence="1" id="KW-1133">Transmembrane helix</keyword>
<organism evidence="2 3">
    <name type="scientific">Cohnella lubricantis</name>
    <dbReference type="NCBI Taxonomy" id="2163172"/>
    <lineage>
        <taxon>Bacteria</taxon>
        <taxon>Bacillati</taxon>
        <taxon>Bacillota</taxon>
        <taxon>Bacilli</taxon>
        <taxon>Bacillales</taxon>
        <taxon>Paenibacillaceae</taxon>
        <taxon>Cohnella</taxon>
    </lineage>
</organism>
<sequence>MEDHKIDELLSESLRHSTDSAARLQAQVWDNIENALFKDDRETYSEGEGRIMSRTATHRRKRRGPGSYIAAAAAAIILVAACLTISTETGQAYVSKIRQMFEPEKKVVEHIEGSEEETDLQLHENESNAALESDYVIYVDEERYTATKSNGVQRIEAKIDGDYPDVYMEISQVKDRKPEEIAQELHAQLAAEYDDVTDVTEVTDPVKGYNFRALAGKEWDSEKIVYYIVSNELEGSFVIKQAYFLEASEGHGARMYEMLRQFQIVPPGEDAK</sequence>
<accession>A0A841TH15</accession>
<protein>
    <recommendedName>
        <fullName evidence="4">DUF4367 domain-containing protein</fullName>
    </recommendedName>
</protein>
<dbReference type="AlphaFoldDB" id="A0A841TH15"/>